<evidence type="ECO:0000313" key="2">
    <source>
        <dbReference type="EMBL" id="KKF93998.1"/>
    </source>
</evidence>
<sequence>MRFFSVTLPLALSLASLGQATTLEDNGYLKVSAGSVDGVLFRDPYGRYQLADAISFHPWMKMATIYVADNEMEPEHQNKLGLTEIYTALAEEHKRKPEDVDWIVTEVMGDPEMEDFILGIRKGRGVGPKDEVIITPGQDEWRKIQDTKHYMYAALVNRKAIDKIIITTQQRMVSGVTFDINSFHFYFPSQHFRKPYGKGIESGAATQKDDKLKWEEVWRKEWSAKWKVDTSNGWKVQWSSQEEEMDMYKAIYAAEKKREASSLVDLATQMTQVMSS</sequence>
<reference evidence="2 3" key="1">
    <citation type="submission" date="2015-04" db="EMBL/GenBank/DDBJ databases">
        <title>Genome sequence of Ceratocystis platani, a major pathogen of plane trees.</title>
        <authorList>
            <person name="Belbahri L."/>
        </authorList>
    </citation>
    <scope>NUCLEOTIDE SEQUENCE [LARGE SCALE GENOMIC DNA]</scope>
    <source>
        <strain evidence="2 3">CFO</strain>
    </source>
</reference>
<dbReference type="AlphaFoldDB" id="A0A0F8BN93"/>
<accession>A0A0F8BN93</accession>
<dbReference type="EMBL" id="LBBL01000192">
    <property type="protein sequence ID" value="KKF93998.1"/>
    <property type="molecule type" value="Genomic_DNA"/>
</dbReference>
<proteinExistence type="predicted"/>
<organism evidence="2 3">
    <name type="scientific">Ceratocystis fimbriata f. sp. platani</name>
    <dbReference type="NCBI Taxonomy" id="88771"/>
    <lineage>
        <taxon>Eukaryota</taxon>
        <taxon>Fungi</taxon>
        <taxon>Dikarya</taxon>
        <taxon>Ascomycota</taxon>
        <taxon>Pezizomycotina</taxon>
        <taxon>Sordariomycetes</taxon>
        <taxon>Hypocreomycetidae</taxon>
        <taxon>Microascales</taxon>
        <taxon>Ceratocystidaceae</taxon>
        <taxon>Ceratocystis</taxon>
    </lineage>
</organism>
<keyword evidence="3" id="KW-1185">Reference proteome</keyword>
<gene>
    <name evidence="2" type="ORF">CFO_g3656</name>
</gene>
<dbReference type="Proteomes" id="UP000034841">
    <property type="component" value="Unassembled WGS sequence"/>
</dbReference>
<feature type="chain" id="PRO_5002527793" evidence="1">
    <location>
        <begin position="21"/>
        <end position="276"/>
    </location>
</feature>
<keyword evidence="1" id="KW-0732">Signal</keyword>
<comment type="caution">
    <text evidence="2">The sequence shown here is derived from an EMBL/GenBank/DDBJ whole genome shotgun (WGS) entry which is preliminary data.</text>
</comment>
<feature type="signal peptide" evidence="1">
    <location>
        <begin position="1"/>
        <end position="20"/>
    </location>
</feature>
<evidence type="ECO:0000256" key="1">
    <source>
        <dbReference type="SAM" id="SignalP"/>
    </source>
</evidence>
<name>A0A0F8BN93_CERFI</name>
<evidence type="ECO:0000313" key="3">
    <source>
        <dbReference type="Proteomes" id="UP000034841"/>
    </source>
</evidence>
<protein>
    <submittedName>
        <fullName evidence="2">Uncharacterized protein</fullName>
    </submittedName>
</protein>